<dbReference type="STRING" id="3055.A0A2K3DNQ7"/>
<evidence type="ECO:0000313" key="8">
    <source>
        <dbReference type="Proteomes" id="UP000006906"/>
    </source>
</evidence>
<dbReference type="FunCoup" id="A0A2K3DNQ7">
    <property type="interactions" value="446"/>
</dbReference>
<keyword evidence="3" id="KW-0032">Aminotransferase</keyword>
<dbReference type="ExpressionAtlas" id="A0A2K3DNQ7">
    <property type="expression patterns" value="baseline"/>
</dbReference>
<evidence type="ECO:0008006" key="9">
    <source>
        <dbReference type="Google" id="ProtNLM"/>
    </source>
</evidence>
<reference evidence="7 8" key="1">
    <citation type="journal article" date="2007" name="Science">
        <title>The Chlamydomonas genome reveals the evolution of key animal and plant functions.</title>
        <authorList>
            <person name="Merchant S.S."/>
            <person name="Prochnik S.E."/>
            <person name="Vallon O."/>
            <person name="Harris E.H."/>
            <person name="Karpowicz S.J."/>
            <person name="Witman G.B."/>
            <person name="Terry A."/>
            <person name="Salamov A."/>
            <person name="Fritz-Laylin L.K."/>
            <person name="Marechal-Drouard L."/>
            <person name="Marshall W.F."/>
            <person name="Qu L.H."/>
            <person name="Nelson D.R."/>
            <person name="Sanderfoot A.A."/>
            <person name="Spalding M.H."/>
            <person name="Kapitonov V.V."/>
            <person name="Ren Q."/>
            <person name="Ferris P."/>
            <person name="Lindquist E."/>
            <person name="Shapiro H."/>
            <person name="Lucas S.M."/>
            <person name="Grimwood J."/>
            <person name="Schmutz J."/>
            <person name="Cardol P."/>
            <person name="Cerutti H."/>
            <person name="Chanfreau G."/>
            <person name="Chen C.L."/>
            <person name="Cognat V."/>
            <person name="Croft M.T."/>
            <person name="Dent R."/>
            <person name="Dutcher S."/>
            <person name="Fernandez E."/>
            <person name="Fukuzawa H."/>
            <person name="Gonzalez-Ballester D."/>
            <person name="Gonzalez-Halphen D."/>
            <person name="Hallmann A."/>
            <person name="Hanikenne M."/>
            <person name="Hippler M."/>
            <person name="Inwood W."/>
            <person name="Jabbari K."/>
            <person name="Kalanon M."/>
            <person name="Kuras R."/>
            <person name="Lefebvre P.A."/>
            <person name="Lemaire S.D."/>
            <person name="Lobanov A.V."/>
            <person name="Lohr M."/>
            <person name="Manuell A."/>
            <person name="Meier I."/>
            <person name="Mets L."/>
            <person name="Mittag M."/>
            <person name="Mittelmeier T."/>
            <person name="Moroney J.V."/>
            <person name="Moseley J."/>
            <person name="Napoli C."/>
            <person name="Nedelcu A.M."/>
            <person name="Niyogi K."/>
            <person name="Novoselov S.V."/>
            <person name="Paulsen I.T."/>
            <person name="Pazour G."/>
            <person name="Purton S."/>
            <person name="Ral J.P."/>
            <person name="Riano-Pachon D.M."/>
            <person name="Riekhof W."/>
            <person name="Rymarquis L."/>
            <person name="Schroda M."/>
            <person name="Stern D."/>
            <person name="Umen J."/>
            <person name="Willows R."/>
            <person name="Wilson N."/>
            <person name="Zimmer S.L."/>
            <person name="Allmer J."/>
            <person name="Balk J."/>
            <person name="Bisova K."/>
            <person name="Chen C.J."/>
            <person name="Elias M."/>
            <person name="Gendler K."/>
            <person name="Hauser C."/>
            <person name="Lamb M.R."/>
            <person name="Ledford H."/>
            <person name="Long J.C."/>
            <person name="Minagawa J."/>
            <person name="Page M.D."/>
            <person name="Pan J."/>
            <person name="Pootakham W."/>
            <person name="Roje S."/>
            <person name="Rose A."/>
            <person name="Stahlberg E."/>
            <person name="Terauchi A.M."/>
            <person name="Yang P."/>
            <person name="Ball S."/>
            <person name="Bowler C."/>
            <person name="Dieckmann C.L."/>
            <person name="Gladyshev V.N."/>
            <person name="Green P."/>
            <person name="Jorgensen R."/>
            <person name="Mayfield S."/>
            <person name="Mueller-Roeber B."/>
            <person name="Rajamani S."/>
            <person name="Sayre R.T."/>
            <person name="Brokstein P."/>
            <person name="Dubchak I."/>
            <person name="Goodstein D."/>
            <person name="Hornick L."/>
            <person name="Huang Y.W."/>
            <person name="Jhaveri J."/>
            <person name="Luo Y."/>
            <person name="Martinez D."/>
            <person name="Ngau W.C."/>
            <person name="Otillar B."/>
            <person name="Poliakov A."/>
            <person name="Porter A."/>
            <person name="Szajkowski L."/>
            <person name="Werner G."/>
            <person name="Zhou K."/>
            <person name="Grigoriev I.V."/>
            <person name="Rokhsar D.S."/>
            <person name="Grossman A.R."/>
        </authorList>
    </citation>
    <scope>NUCLEOTIDE SEQUENCE [LARGE SCALE GENOMIC DNA]</scope>
    <source>
        <strain evidence="8">CC-503</strain>
    </source>
</reference>
<evidence type="ECO:0000256" key="3">
    <source>
        <dbReference type="ARBA" id="ARBA00022576"/>
    </source>
</evidence>
<dbReference type="Proteomes" id="UP000006906">
    <property type="component" value="Chromosome 6"/>
</dbReference>
<dbReference type="GO" id="GO:0008483">
    <property type="term" value="F:transaminase activity"/>
    <property type="evidence" value="ECO:0000318"/>
    <property type="project" value="GO_Central"/>
</dbReference>
<dbReference type="Gene3D" id="3.40.50.300">
    <property type="entry name" value="P-loop containing nucleotide triphosphate hydrolases"/>
    <property type="match status" value="1"/>
</dbReference>
<feature type="region of interest" description="Disordered" evidence="6">
    <location>
        <begin position="579"/>
        <end position="609"/>
    </location>
</feature>
<dbReference type="InterPro" id="IPR005814">
    <property type="entry name" value="Aminotrans_3"/>
</dbReference>
<dbReference type="OrthoDB" id="425114at2759"/>
<feature type="region of interest" description="Disordered" evidence="6">
    <location>
        <begin position="960"/>
        <end position="1011"/>
    </location>
</feature>
<dbReference type="SUPFAM" id="SSF53383">
    <property type="entry name" value="PLP-dependent transferases"/>
    <property type="match status" value="1"/>
</dbReference>
<dbReference type="GO" id="GO:0030170">
    <property type="term" value="F:pyridoxal phosphate binding"/>
    <property type="evidence" value="ECO:0007669"/>
    <property type="project" value="InterPro"/>
</dbReference>
<gene>
    <name evidence="7" type="ORF">CHLRE_06g277200v5</name>
</gene>
<dbReference type="InterPro" id="IPR049704">
    <property type="entry name" value="Aminotrans_3_PPA_site"/>
</dbReference>
<dbReference type="Pfam" id="PF13500">
    <property type="entry name" value="AAA_26"/>
    <property type="match status" value="2"/>
</dbReference>
<evidence type="ECO:0000256" key="5">
    <source>
        <dbReference type="ARBA" id="ARBA00022898"/>
    </source>
</evidence>
<keyword evidence="4" id="KW-0808">Transferase</keyword>
<comment type="cofactor">
    <cofactor evidence="1">
        <name>pyridoxal 5'-phosphate</name>
        <dbReference type="ChEBI" id="CHEBI:597326"/>
    </cofactor>
</comment>
<dbReference type="Gramene" id="PNW82176">
    <property type="protein sequence ID" value="PNW82176"/>
    <property type="gene ID" value="CHLRE_06g277200v5"/>
</dbReference>
<feature type="compositionally biased region" description="Low complexity" evidence="6">
    <location>
        <begin position="581"/>
        <end position="609"/>
    </location>
</feature>
<dbReference type="Gene3D" id="3.40.640.10">
    <property type="entry name" value="Type I PLP-dependent aspartate aminotransferase-like (Major domain)"/>
    <property type="match status" value="1"/>
</dbReference>
<feature type="region of interest" description="Disordered" evidence="6">
    <location>
        <begin position="42"/>
        <end position="61"/>
    </location>
</feature>
<sequence length="1106" mass="110225">MPGSRSKLLLRACSSWPALSAASAAQRWRLLGTSTTSQLGASDAASSAATQQPVPASAPWGQPAASAAGALPLAVPAFSVWGANTNVGKTLVSVGLAHAAAALKVPLAYVKPVQTGFPADSDARLVALACGGAAEPGQHAAVAAQEAAQPLGISSSSSGVLGSGAGAGAGAAGGYVAPRCSTLFAWRHAVSPHLAVQLEGRAVSDEQLVVATGRHMAAAAEQLQRQAVAAAAAGGAGSSSTTSSNGGSSNGGSSTSASRALLLMETAGGVTSPAPSGRLTCDVLRPLRLPCVLVGDPRLGGIAATLSAYDSLVARGWEVEAVVLVGQSQSYAAGGPQVALDNAAFLRAHLSHPAAALHRLGAPPPEVVAVPGCGAAPEGHDVRRDGLDASLTSWLAASRPAFTHLLEALQRRHAARLTRLAAAAAAAEAQLWWPFTQHASLAPGAAATVIDSRCGDTWMALSPPAAPQPATAGGGAAAAASLTPLYDGSCSWWTQAATSELQPELARAVGAAAGRYLHVLFPEVAHEPALAAAAALLGPRGPGAGWAERVFYSDDGSTAIEVALKMAFRKFLADRGELGLDSPGSTSPDSTGSSSTSTTSTSSSSGSSSGGELLVLGLAGAYHGDTLGAQDCVAPSVFNGRLQAPWYRGRGLFLEPPYVGMSQGRWQLQEPPAWLRRHHPGPLPSWDSLEELMAGSSTSTGSSSTASSTGSSQLHAAYTAYIESAIDEFEAGLKAQAAAAAEAAASARASGAATATAGAAAAAATAAPGRLAACIMEPLLQGAGGMLLIEPGFQRALAQVVRGRRLPLILDEVFTGLLRVGHVSAAAALGVTPDIACYGKLLTAGAAPLAVTLASREVFEAFSGPSKLFALLHGHSYTAYPIGAAAAAAALQLLTDPATNPNLCAPGRAGCCGKSPACVAPCGRLLPLFDEKGVVAALSHHPLVSRVVALGTVLAVEVRQAPASTPTSSPTTSATTSPTSFPTTSPATSPSSSCPSSPSSPSSPSTSAAQAAAQAAAPGAGSAARYAAVSSAAVVRRLRSEHGIYARPLGSVVYLMLPPSAPRERADWLAGCLAAALDACLAEAQAEAQAGGSEGAGKGREEGVVV</sequence>
<dbReference type="InterPro" id="IPR015424">
    <property type="entry name" value="PyrdxlP-dep_Trfase"/>
</dbReference>
<comment type="similarity">
    <text evidence="2">Belongs to the class-III pyridoxal-phosphate-dependent aminotransferase family.</text>
</comment>
<dbReference type="InParanoid" id="A0A2K3DNQ7"/>
<organism evidence="7 8">
    <name type="scientific">Chlamydomonas reinhardtii</name>
    <name type="common">Chlamydomonas smithii</name>
    <dbReference type="NCBI Taxonomy" id="3055"/>
    <lineage>
        <taxon>Eukaryota</taxon>
        <taxon>Viridiplantae</taxon>
        <taxon>Chlorophyta</taxon>
        <taxon>core chlorophytes</taxon>
        <taxon>Chlorophyceae</taxon>
        <taxon>CS clade</taxon>
        <taxon>Chlamydomonadales</taxon>
        <taxon>Chlamydomonadaceae</taxon>
        <taxon>Chlamydomonas</taxon>
    </lineage>
</organism>
<dbReference type="PANTHER" id="PTHR43552">
    <property type="entry name" value="DIAMINOBUTYRATE--2-OXOGLUTARATE AMINOTRANSFERASE"/>
    <property type="match status" value="1"/>
</dbReference>
<proteinExistence type="inferred from homology"/>
<dbReference type="Gene3D" id="3.90.1150.10">
    <property type="entry name" value="Aspartate Aminotransferase, domain 1"/>
    <property type="match status" value="1"/>
</dbReference>
<evidence type="ECO:0000256" key="2">
    <source>
        <dbReference type="ARBA" id="ARBA00008954"/>
    </source>
</evidence>
<dbReference type="AlphaFoldDB" id="A0A2K3DNQ7"/>
<dbReference type="GeneID" id="5716289"/>
<dbReference type="EMBL" id="CM008967">
    <property type="protein sequence ID" value="PNW82176.1"/>
    <property type="molecule type" value="Genomic_DNA"/>
</dbReference>
<dbReference type="InterPro" id="IPR004637">
    <property type="entry name" value="Dat"/>
</dbReference>
<feature type="compositionally biased region" description="Low complexity" evidence="6">
    <location>
        <begin position="961"/>
        <end position="1011"/>
    </location>
</feature>
<dbReference type="PANTHER" id="PTHR43552:SF1">
    <property type="entry name" value="DIAMINOBUTYRATE--2-OXOGLUTARATE AMINOTRANSFERASE"/>
    <property type="match status" value="1"/>
</dbReference>
<dbReference type="RefSeq" id="XP_042923738.1">
    <property type="nucleotide sequence ID" value="XM_043063032.1"/>
</dbReference>
<name>A0A2K3DNQ7_CHLRE</name>
<dbReference type="CDD" id="cd03109">
    <property type="entry name" value="DTBS"/>
    <property type="match status" value="1"/>
</dbReference>
<keyword evidence="8" id="KW-1185">Reference proteome</keyword>
<evidence type="ECO:0000313" key="7">
    <source>
        <dbReference type="EMBL" id="PNW82176.1"/>
    </source>
</evidence>
<dbReference type="OMA" id="KGWASRA"/>
<dbReference type="InterPro" id="IPR027417">
    <property type="entry name" value="P-loop_NTPase"/>
</dbReference>
<dbReference type="InterPro" id="IPR015421">
    <property type="entry name" value="PyrdxlP-dep_Trfase_major"/>
</dbReference>
<dbReference type="KEGG" id="cre:CHLRE_06g277200v5"/>
<dbReference type="InterPro" id="IPR015422">
    <property type="entry name" value="PyrdxlP-dep_Trfase_small"/>
</dbReference>
<dbReference type="Pfam" id="PF00202">
    <property type="entry name" value="Aminotran_3"/>
    <property type="match status" value="1"/>
</dbReference>
<protein>
    <recommendedName>
        <fullName evidence="9">Dethiobiotin synthase</fullName>
    </recommendedName>
</protein>
<accession>A0A2K3DNQ7</accession>
<dbReference type="SUPFAM" id="SSF52540">
    <property type="entry name" value="P-loop containing nucleoside triphosphate hydrolases"/>
    <property type="match status" value="1"/>
</dbReference>
<evidence type="ECO:0000256" key="1">
    <source>
        <dbReference type="ARBA" id="ARBA00001933"/>
    </source>
</evidence>
<dbReference type="PROSITE" id="PS00600">
    <property type="entry name" value="AA_TRANSFER_CLASS_3"/>
    <property type="match status" value="1"/>
</dbReference>
<evidence type="ECO:0000256" key="4">
    <source>
        <dbReference type="ARBA" id="ARBA00022679"/>
    </source>
</evidence>
<keyword evidence="5" id="KW-0663">Pyridoxal phosphate</keyword>
<evidence type="ECO:0000256" key="6">
    <source>
        <dbReference type="SAM" id="MobiDB-lite"/>
    </source>
</evidence>
<feature type="region of interest" description="Disordered" evidence="6">
    <location>
        <begin position="235"/>
        <end position="255"/>
    </location>
</feature>